<feature type="region of interest" description="Disordered" evidence="1">
    <location>
        <begin position="1"/>
        <end position="49"/>
    </location>
</feature>
<evidence type="ECO:0000313" key="2">
    <source>
        <dbReference type="EMBL" id="OBI48284.1"/>
    </source>
</evidence>
<organism evidence="2 3">
    <name type="scientific">Mycobacterium kyorinense</name>
    <dbReference type="NCBI Taxonomy" id="487514"/>
    <lineage>
        <taxon>Bacteria</taxon>
        <taxon>Bacillati</taxon>
        <taxon>Actinomycetota</taxon>
        <taxon>Actinomycetes</taxon>
        <taxon>Mycobacteriales</taxon>
        <taxon>Mycobacteriaceae</taxon>
        <taxon>Mycobacterium</taxon>
    </lineage>
</organism>
<gene>
    <name evidence="2" type="ORF">A5707_17925</name>
</gene>
<reference evidence="3" key="1">
    <citation type="submission" date="2016-06" db="EMBL/GenBank/DDBJ databases">
        <authorList>
            <person name="Sutton G."/>
            <person name="Brinkac L."/>
            <person name="Sanka R."/>
            <person name="Adams M."/>
            <person name="Lau E."/>
            <person name="Sam S."/>
            <person name="Sreng N."/>
            <person name="Him V."/>
            <person name="Kerleguer A."/>
            <person name="Cheng S."/>
        </authorList>
    </citation>
    <scope>NUCLEOTIDE SEQUENCE [LARGE SCALE GENOMIC DNA]</scope>
    <source>
        <strain evidence="3">E861</strain>
    </source>
</reference>
<protein>
    <submittedName>
        <fullName evidence="2">Uncharacterized protein</fullName>
    </submittedName>
</protein>
<dbReference type="EMBL" id="LZKJ01000078">
    <property type="protein sequence ID" value="OBI48284.1"/>
    <property type="molecule type" value="Genomic_DNA"/>
</dbReference>
<dbReference type="Proteomes" id="UP000093592">
    <property type="component" value="Unassembled WGS sequence"/>
</dbReference>
<accession>A0A1A2ZCA4</accession>
<name>A0A1A2ZCA4_9MYCO</name>
<sequence>MFDAVGPSSHAAGRGESGGDPTRTVGHRYRVSHCGPKPGGSEPLSRQPGAATRHLYAACDFGLIAGERHDTHGHSTVKRFQRGPHSPMGYRADRAVKHDTMRRKAAYGGVGCLRETAWDTSRKSRNDVNRLVGQRLQRNTPQPCVGLLDGRCADQHDWFVNVSHPAGHRGRIRLERAGTDEVYRVAPARMRILEWFAADCQHGCPPHQLVHRTNVRHIHGGTNCVDTRQHRPVEKMPYEWANRSVANNAGNSR</sequence>
<evidence type="ECO:0000313" key="3">
    <source>
        <dbReference type="Proteomes" id="UP000093592"/>
    </source>
</evidence>
<dbReference type="AlphaFoldDB" id="A0A1A2ZCA4"/>
<comment type="caution">
    <text evidence="2">The sequence shown here is derived from an EMBL/GenBank/DDBJ whole genome shotgun (WGS) entry which is preliminary data.</text>
</comment>
<evidence type="ECO:0000256" key="1">
    <source>
        <dbReference type="SAM" id="MobiDB-lite"/>
    </source>
</evidence>
<proteinExistence type="predicted"/>